<dbReference type="Gene3D" id="2.40.50.100">
    <property type="match status" value="1"/>
</dbReference>
<keyword evidence="2 3" id="KW-0175">Coiled coil</keyword>
<feature type="coiled-coil region" evidence="3">
    <location>
        <begin position="206"/>
        <end position="233"/>
    </location>
</feature>
<dbReference type="Gene3D" id="1.10.287.470">
    <property type="entry name" value="Helix hairpin bin"/>
    <property type="match status" value="1"/>
</dbReference>
<name>X1AFL6_9ZZZZ</name>
<comment type="subcellular location">
    <subcellularLocation>
        <location evidence="1">Cell envelope</location>
    </subcellularLocation>
</comment>
<dbReference type="Gene3D" id="2.40.30.170">
    <property type="match status" value="1"/>
</dbReference>
<dbReference type="EMBL" id="BART01001421">
    <property type="protein sequence ID" value="GAG68577.1"/>
    <property type="molecule type" value="Genomic_DNA"/>
</dbReference>
<comment type="caution">
    <text evidence="4">The sequence shown here is derived from an EMBL/GenBank/DDBJ whole genome shotgun (WGS) entry which is preliminary data.</text>
</comment>
<feature type="non-terminal residue" evidence="4">
    <location>
        <position position="339"/>
    </location>
</feature>
<protein>
    <recommendedName>
        <fullName evidence="5">Membrane fusion protein biotin-lipoyl like domain-containing protein</fullName>
    </recommendedName>
</protein>
<proteinExistence type="predicted"/>
<feature type="coiled-coil region" evidence="3">
    <location>
        <begin position="93"/>
        <end position="152"/>
    </location>
</feature>
<dbReference type="AntiFam" id="ANF00112">
    <property type="entry name" value="Shadow ORF (opposite phnC)"/>
</dbReference>
<dbReference type="AlphaFoldDB" id="X1AFL6"/>
<evidence type="ECO:0000256" key="1">
    <source>
        <dbReference type="ARBA" id="ARBA00004196"/>
    </source>
</evidence>
<evidence type="ECO:0000256" key="3">
    <source>
        <dbReference type="SAM" id="Coils"/>
    </source>
</evidence>
<evidence type="ECO:0008006" key="5">
    <source>
        <dbReference type="Google" id="ProtNLM"/>
    </source>
</evidence>
<sequence>MDFKKIKKFCKSLLIILFTILLIFISSGCKAKAEEGEVYTVEKGDMEVKISTEGKVVPREYTKISFKSLGEILSIAEEGELFKKGEVIAKLDEKDFKDQLELAKTTLDLAEKELEMAELTLKSAKDAYKNCIEIANANYLQAQKAVEQAEVALRDAHVYYDKLKNEPMVTESMKKQANMAIHQTEAGLEQAKVALSQTYWNGESMKQGAKSQIDSAEKAIELSEKKIASTNASLNMAQEAYENATLKAPFDGEVIGVYQKVGEMISPGMPVIYFGTSDDLKIVADVDEEDISMIKASPDVDSKRQESIDIVVDLPAPLGPKSPNISPSLTSKLMLSTAT</sequence>
<dbReference type="PANTHER" id="PTHR32347">
    <property type="entry name" value="EFFLUX SYSTEM COMPONENT YKNX-RELATED"/>
    <property type="match status" value="1"/>
</dbReference>
<evidence type="ECO:0000313" key="4">
    <source>
        <dbReference type="EMBL" id="GAG68577.1"/>
    </source>
</evidence>
<organism evidence="4">
    <name type="scientific">marine sediment metagenome</name>
    <dbReference type="NCBI Taxonomy" id="412755"/>
    <lineage>
        <taxon>unclassified sequences</taxon>
        <taxon>metagenomes</taxon>
        <taxon>ecological metagenomes</taxon>
    </lineage>
</organism>
<reference evidence="4" key="1">
    <citation type="journal article" date="2014" name="Front. Microbiol.">
        <title>High frequency of phylogenetically diverse reductive dehalogenase-homologous genes in deep subseafloor sedimentary metagenomes.</title>
        <authorList>
            <person name="Kawai M."/>
            <person name="Futagami T."/>
            <person name="Toyoda A."/>
            <person name="Takaki Y."/>
            <person name="Nishi S."/>
            <person name="Hori S."/>
            <person name="Arai W."/>
            <person name="Tsubouchi T."/>
            <person name="Morono Y."/>
            <person name="Uchiyama I."/>
            <person name="Ito T."/>
            <person name="Fujiyama A."/>
            <person name="Inagaki F."/>
            <person name="Takami H."/>
        </authorList>
    </citation>
    <scope>NUCLEOTIDE SEQUENCE</scope>
    <source>
        <strain evidence="4">Expedition CK06-06</strain>
    </source>
</reference>
<evidence type="ECO:0000256" key="2">
    <source>
        <dbReference type="ARBA" id="ARBA00023054"/>
    </source>
</evidence>
<dbReference type="GO" id="GO:0030313">
    <property type="term" value="C:cell envelope"/>
    <property type="evidence" value="ECO:0007669"/>
    <property type="project" value="UniProtKB-SubCell"/>
</dbReference>
<gene>
    <name evidence="4" type="ORF">S01H4_05042</name>
</gene>
<accession>X1AFL6</accession>
<dbReference type="PROSITE" id="PS51257">
    <property type="entry name" value="PROKAR_LIPOPROTEIN"/>
    <property type="match status" value="1"/>
</dbReference>
<dbReference type="PANTHER" id="PTHR32347:SF14">
    <property type="entry name" value="EFFLUX SYSTEM COMPONENT YKNX-RELATED"/>
    <property type="match status" value="1"/>
</dbReference>
<dbReference type="InterPro" id="IPR050465">
    <property type="entry name" value="UPF0194_transport"/>
</dbReference>
<dbReference type="SUPFAM" id="SSF111369">
    <property type="entry name" value="HlyD-like secretion proteins"/>
    <property type="match status" value="1"/>
</dbReference>